<evidence type="ECO:0000256" key="1">
    <source>
        <dbReference type="SAM" id="MobiDB-lite"/>
    </source>
</evidence>
<proteinExistence type="predicted"/>
<feature type="compositionally biased region" description="Basic and acidic residues" evidence="1">
    <location>
        <begin position="106"/>
        <end position="118"/>
    </location>
</feature>
<dbReference type="EMBL" id="GL883091">
    <property type="protein sequence ID" value="EGG12293.1"/>
    <property type="molecule type" value="Genomic_DNA"/>
</dbReference>
<feature type="compositionally biased region" description="Polar residues" evidence="1">
    <location>
        <begin position="46"/>
        <end position="91"/>
    </location>
</feature>
<evidence type="ECO:0000313" key="2">
    <source>
        <dbReference type="EMBL" id="EGG12293.1"/>
    </source>
</evidence>
<dbReference type="Proteomes" id="UP000001072">
    <property type="component" value="Unassembled WGS sequence"/>
</dbReference>
<dbReference type="GeneID" id="18935107"/>
<dbReference type="RefSeq" id="XP_007404668.1">
    <property type="nucleotide sequence ID" value="XM_007404606.1"/>
</dbReference>
<feature type="compositionally biased region" description="Basic and acidic residues" evidence="1">
    <location>
        <begin position="160"/>
        <end position="170"/>
    </location>
</feature>
<dbReference type="OrthoDB" id="10577369at2759"/>
<dbReference type="KEGG" id="mlr:MELLADRAFT_89201"/>
<dbReference type="VEuPathDB" id="FungiDB:MELLADRAFT_89201"/>
<dbReference type="AlphaFoldDB" id="F4R5B2"/>
<feature type="compositionally biased region" description="Polar residues" evidence="1">
    <location>
        <begin position="1"/>
        <end position="22"/>
    </location>
</feature>
<evidence type="ECO:0000313" key="3">
    <source>
        <dbReference type="Proteomes" id="UP000001072"/>
    </source>
</evidence>
<dbReference type="HOGENOM" id="CLU_1570967_0_0_1"/>
<feature type="region of interest" description="Disordered" evidence="1">
    <location>
        <begin position="1"/>
        <end position="170"/>
    </location>
</feature>
<name>F4R5B2_MELLP</name>
<reference evidence="3" key="1">
    <citation type="journal article" date="2011" name="Proc. Natl. Acad. Sci. U.S.A.">
        <title>Obligate biotrophy features unraveled by the genomic analysis of rust fungi.</title>
        <authorList>
            <person name="Duplessis S."/>
            <person name="Cuomo C.A."/>
            <person name="Lin Y.-C."/>
            <person name="Aerts A."/>
            <person name="Tisserant E."/>
            <person name="Veneault-Fourrey C."/>
            <person name="Joly D.L."/>
            <person name="Hacquard S."/>
            <person name="Amselem J."/>
            <person name="Cantarel B.L."/>
            <person name="Chiu R."/>
            <person name="Coutinho P.M."/>
            <person name="Feau N."/>
            <person name="Field M."/>
            <person name="Frey P."/>
            <person name="Gelhaye E."/>
            <person name="Goldberg J."/>
            <person name="Grabherr M.G."/>
            <person name="Kodira C.D."/>
            <person name="Kohler A."/>
            <person name="Kuees U."/>
            <person name="Lindquist E.A."/>
            <person name="Lucas S.M."/>
            <person name="Mago R."/>
            <person name="Mauceli E."/>
            <person name="Morin E."/>
            <person name="Murat C."/>
            <person name="Pangilinan J.L."/>
            <person name="Park R."/>
            <person name="Pearson M."/>
            <person name="Quesneville H."/>
            <person name="Rouhier N."/>
            <person name="Sakthikumar S."/>
            <person name="Salamov A.A."/>
            <person name="Schmutz J."/>
            <person name="Selles B."/>
            <person name="Shapiro H."/>
            <person name="Tanguay P."/>
            <person name="Tuskan G.A."/>
            <person name="Henrissat B."/>
            <person name="Van de Peer Y."/>
            <person name="Rouze P."/>
            <person name="Ellis J.G."/>
            <person name="Dodds P.N."/>
            <person name="Schein J.E."/>
            <person name="Zhong S."/>
            <person name="Hamelin R.C."/>
            <person name="Grigoriev I.V."/>
            <person name="Szabo L.J."/>
            <person name="Martin F."/>
        </authorList>
    </citation>
    <scope>NUCLEOTIDE SEQUENCE [LARGE SCALE GENOMIC DNA]</scope>
    <source>
        <strain evidence="3">98AG31 / pathotype 3-4-7</strain>
    </source>
</reference>
<keyword evidence="3" id="KW-1185">Reference proteome</keyword>
<protein>
    <submittedName>
        <fullName evidence="2">Uncharacterized protein</fullName>
    </submittedName>
</protein>
<organism evidence="3">
    <name type="scientific">Melampsora larici-populina (strain 98AG31 / pathotype 3-4-7)</name>
    <name type="common">Poplar leaf rust fungus</name>
    <dbReference type="NCBI Taxonomy" id="747676"/>
    <lineage>
        <taxon>Eukaryota</taxon>
        <taxon>Fungi</taxon>
        <taxon>Dikarya</taxon>
        <taxon>Basidiomycota</taxon>
        <taxon>Pucciniomycotina</taxon>
        <taxon>Pucciniomycetes</taxon>
        <taxon>Pucciniales</taxon>
        <taxon>Melampsoraceae</taxon>
        <taxon>Melampsora</taxon>
    </lineage>
</organism>
<accession>F4R5B2</accession>
<dbReference type="InParanoid" id="F4R5B2"/>
<gene>
    <name evidence="2" type="ORF">MELLADRAFT_89201</name>
</gene>
<sequence length="170" mass="18666">MASSPPNSQRSNASETSARPIQSTPLRRSSRPPTPRKTIPGMIQPSADSQTTIPLPQQSTSGTSRVQNRAKQSQTTTSAPGLDSSQHSAPASSLKRKRPSKASQPPREDIPPEDKMNEDSEDGLSKRQKLKRAEALQVSSNNEEENPEYTPAREYFGDPWKSKSGPEWKT</sequence>